<dbReference type="OrthoDB" id="79963at2"/>
<dbReference type="AlphaFoldDB" id="A0A510KTQ0"/>
<accession>A0A510KTQ0</accession>
<reference evidence="1 2" key="1">
    <citation type="submission" date="2019-07" db="EMBL/GenBank/DDBJ databases">
        <title>Complete Genome Sequence of Leptotrichia wadei Strain JMUB3936.</title>
        <authorList>
            <person name="Watanabe S."/>
            <person name="Cui L."/>
        </authorList>
    </citation>
    <scope>NUCLEOTIDE SEQUENCE [LARGE SCALE GENOMIC DNA]</scope>
    <source>
        <strain evidence="1 2">JMUB3936</strain>
    </source>
</reference>
<dbReference type="Pfam" id="PF16784">
    <property type="entry name" value="HNHc_6"/>
    <property type="match status" value="1"/>
</dbReference>
<protein>
    <submittedName>
        <fullName evidence="1">Uncharacterized protein</fullName>
    </submittedName>
</protein>
<proteinExistence type="predicted"/>
<evidence type="ECO:0000313" key="2">
    <source>
        <dbReference type="Proteomes" id="UP000321944"/>
    </source>
</evidence>
<dbReference type="RefSeq" id="WP_147003794.1">
    <property type="nucleotide sequence ID" value="NZ_AP019841.1"/>
</dbReference>
<name>A0A510KTQ0_9FUSO</name>
<dbReference type="InterPro" id="IPR041242">
    <property type="entry name" value="HNHc_6"/>
</dbReference>
<organism evidence="1 2">
    <name type="scientific">Leptotrichia wadei</name>
    <dbReference type="NCBI Taxonomy" id="157687"/>
    <lineage>
        <taxon>Bacteria</taxon>
        <taxon>Fusobacteriati</taxon>
        <taxon>Fusobacteriota</taxon>
        <taxon>Fusobacteriia</taxon>
        <taxon>Fusobacteriales</taxon>
        <taxon>Leptotrichiaceae</taxon>
        <taxon>Leptotrichia</taxon>
    </lineage>
</organism>
<gene>
    <name evidence="1" type="ORF">JMUB3936_1363</name>
</gene>
<evidence type="ECO:0000313" key="1">
    <source>
        <dbReference type="EMBL" id="BBM55079.1"/>
    </source>
</evidence>
<dbReference type="Proteomes" id="UP000321944">
    <property type="component" value="Chromosome"/>
</dbReference>
<dbReference type="EMBL" id="AP019841">
    <property type="protein sequence ID" value="BBM55079.1"/>
    <property type="molecule type" value="Genomic_DNA"/>
</dbReference>
<sequence>MAYTEIDRENKKIRLFYPTNKPAKRIKEWQEELKGYDIEIIPQNTITDDQMKLCYVLFDQFANSKGWGLDYTKNYFKALFGTVYEISNFSLSPMKKNALTLEQATNFIQFIIEFAIEQDVNLYILDSKDKRARHIREIVPDIQRYVISCLRKRICCVCGRPHNEYNTVDLEHYDNVNEIGGYEFDTGLETRFLSLCRHHHTEIHNIPKQEFLEKYHLEPVYLNERLVYELLEVYPNHFKLFRKRLKDGYYRGIIKEEK</sequence>